<dbReference type="InterPro" id="IPR007208">
    <property type="entry name" value="MrpF/PhaF-like"/>
</dbReference>
<evidence type="ECO:0000256" key="3">
    <source>
        <dbReference type="ARBA" id="ARBA00022448"/>
    </source>
</evidence>
<evidence type="ECO:0000256" key="7">
    <source>
        <dbReference type="ARBA" id="ARBA00023136"/>
    </source>
</evidence>
<evidence type="ECO:0000256" key="4">
    <source>
        <dbReference type="ARBA" id="ARBA00022475"/>
    </source>
</evidence>
<comment type="similarity">
    <text evidence="2">Belongs to the CPA3 antiporters (TC 2.A.63) subunit F family.</text>
</comment>
<evidence type="ECO:0000256" key="8">
    <source>
        <dbReference type="SAM" id="MobiDB-lite"/>
    </source>
</evidence>
<evidence type="ECO:0000256" key="2">
    <source>
        <dbReference type="ARBA" id="ARBA00009212"/>
    </source>
</evidence>
<feature type="transmembrane region" description="Helical" evidence="9">
    <location>
        <begin position="35"/>
        <end position="53"/>
    </location>
</feature>
<keyword evidence="4" id="KW-1003">Cell membrane</keyword>
<keyword evidence="5 9" id="KW-0812">Transmembrane</keyword>
<feature type="region of interest" description="Disordered" evidence="8">
    <location>
        <begin position="103"/>
        <end position="158"/>
    </location>
</feature>
<comment type="caution">
    <text evidence="10">The sequence shown here is derived from an EMBL/GenBank/DDBJ whole genome shotgun (WGS) entry which is preliminary data.</text>
</comment>
<dbReference type="GO" id="GO:0005886">
    <property type="term" value="C:plasma membrane"/>
    <property type="evidence" value="ECO:0007669"/>
    <property type="project" value="UniProtKB-SubCell"/>
</dbReference>
<feature type="compositionally biased region" description="Basic and acidic residues" evidence="8">
    <location>
        <begin position="143"/>
        <end position="158"/>
    </location>
</feature>
<protein>
    <submittedName>
        <fullName evidence="10">Multicomponent Na+:H+ antiporter subunit F</fullName>
    </submittedName>
</protein>
<keyword evidence="7 9" id="KW-0472">Membrane</keyword>
<dbReference type="AlphaFoldDB" id="A0A4Q7M4B2"/>
<evidence type="ECO:0000313" key="10">
    <source>
        <dbReference type="EMBL" id="RZS62404.1"/>
    </source>
</evidence>
<evidence type="ECO:0000256" key="9">
    <source>
        <dbReference type="SAM" id="Phobius"/>
    </source>
</evidence>
<organism evidence="10 11">
    <name type="scientific">Xylanimonas ulmi</name>
    <dbReference type="NCBI Taxonomy" id="228973"/>
    <lineage>
        <taxon>Bacteria</taxon>
        <taxon>Bacillati</taxon>
        <taxon>Actinomycetota</taxon>
        <taxon>Actinomycetes</taxon>
        <taxon>Micrococcales</taxon>
        <taxon>Promicromonosporaceae</taxon>
        <taxon>Xylanimonas</taxon>
    </lineage>
</organism>
<dbReference type="RefSeq" id="WP_130415822.1">
    <property type="nucleotide sequence ID" value="NZ_SGWX01000001.1"/>
</dbReference>
<feature type="compositionally biased region" description="Low complexity" evidence="8">
    <location>
        <begin position="120"/>
        <end position="130"/>
    </location>
</feature>
<name>A0A4Q7M4B2_9MICO</name>
<dbReference type="PANTHER" id="PTHR34702:SF1">
    <property type="entry name" value="NA(+)_H(+) ANTIPORTER SUBUNIT F"/>
    <property type="match status" value="1"/>
</dbReference>
<comment type="subcellular location">
    <subcellularLocation>
        <location evidence="1">Cell membrane</location>
        <topology evidence="1">Multi-pass membrane protein</topology>
    </subcellularLocation>
</comment>
<dbReference type="Pfam" id="PF04066">
    <property type="entry name" value="MrpF_PhaF"/>
    <property type="match status" value="1"/>
</dbReference>
<dbReference type="GO" id="GO:0015385">
    <property type="term" value="F:sodium:proton antiporter activity"/>
    <property type="evidence" value="ECO:0007669"/>
    <property type="project" value="TreeGrafter"/>
</dbReference>
<keyword evidence="11" id="KW-1185">Reference proteome</keyword>
<evidence type="ECO:0000256" key="6">
    <source>
        <dbReference type="ARBA" id="ARBA00022989"/>
    </source>
</evidence>
<dbReference type="PANTHER" id="PTHR34702">
    <property type="entry name" value="NA(+)/H(+) ANTIPORTER SUBUNIT F1"/>
    <property type="match status" value="1"/>
</dbReference>
<gene>
    <name evidence="10" type="ORF">EV386_2736</name>
</gene>
<keyword evidence="6 9" id="KW-1133">Transmembrane helix</keyword>
<evidence type="ECO:0000256" key="1">
    <source>
        <dbReference type="ARBA" id="ARBA00004651"/>
    </source>
</evidence>
<dbReference type="Proteomes" id="UP000293852">
    <property type="component" value="Unassembled WGS sequence"/>
</dbReference>
<reference evidence="10 11" key="1">
    <citation type="submission" date="2019-02" db="EMBL/GenBank/DDBJ databases">
        <title>Sequencing the genomes of 1000 actinobacteria strains.</title>
        <authorList>
            <person name="Klenk H.-P."/>
        </authorList>
    </citation>
    <scope>NUCLEOTIDE SEQUENCE [LARGE SCALE GENOMIC DNA]</scope>
    <source>
        <strain evidence="10 11">DSM 16932</strain>
    </source>
</reference>
<feature type="transmembrane region" description="Helical" evidence="9">
    <location>
        <begin position="60"/>
        <end position="82"/>
    </location>
</feature>
<evidence type="ECO:0000256" key="5">
    <source>
        <dbReference type="ARBA" id="ARBA00022692"/>
    </source>
</evidence>
<dbReference type="EMBL" id="SGWX01000001">
    <property type="protein sequence ID" value="RZS62404.1"/>
    <property type="molecule type" value="Genomic_DNA"/>
</dbReference>
<feature type="compositionally biased region" description="Polar residues" evidence="8">
    <location>
        <begin position="133"/>
        <end position="142"/>
    </location>
</feature>
<dbReference type="OrthoDB" id="3733837at2"/>
<sequence length="158" mass="16312">MIVVVIVATAMIAAAAALALVRVERGPSMLDRTVAFDLLTTTIVGAVAVEAAWSRRTESIPILVVLSLVGFVGSVTIARFAAVEPEGEGRIRTAEEVAAEDAARQAALDALDAPRRRAGGARPTGADDAASVPPSSDGPQPDTSRDDPSRAPRGDESR</sequence>
<proteinExistence type="inferred from homology"/>
<accession>A0A4Q7M4B2</accession>
<keyword evidence="3" id="KW-0813">Transport</keyword>
<evidence type="ECO:0000313" key="11">
    <source>
        <dbReference type="Proteomes" id="UP000293852"/>
    </source>
</evidence>